<dbReference type="GO" id="GO:0003700">
    <property type="term" value="F:DNA-binding transcription factor activity"/>
    <property type="evidence" value="ECO:0007669"/>
    <property type="project" value="InterPro"/>
</dbReference>
<sequence length="155" mass="18223">MSDLENKKQEETPKKRPYNLREKKEKKAAYRSLIRPELADELYDKILNIVVVQKKYRDPDYSAKDLAKELKTNTRYLSAVVNSRFGQNYSCLLNEYRVKDALHLLTDKRYADKNVEEISAMVGFANRQSFYAAFYKNVGKTPNGYRKEHVENSKK</sequence>
<feature type="domain" description="HTH araC/xylS-type" evidence="5">
    <location>
        <begin position="44"/>
        <end position="148"/>
    </location>
</feature>
<evidence type="ECO:0000259" key="5">
    <source>
        <dbReference type="PROSITE" id="PS01124"/>
    </source>
</evidence>
<protein>
    <submittedName>
        <fullName evidence="6">AraC family transcriptional regulator</fullName>
    </submittedName>
</protein>
<dbReference type="Gene3D" id="1.10.10.60">
    <property type="entry name" value="Homeodomain-like"/>
    <property type="match status" value="2"/>
</dbReference>
<name>A0A413V5V2_9BACE</name>
<dbReference type="InterPro" id="IPR009057">
    <property type="entry name" value="Homeodomain-like_sf"/>
</dbReference>
<evidence type="ECO:0000313" key="6">
    <source>
        <dbReference type="EMBL" id="RHB28972.1"/>
    </source>
</evidence>
<dbReference type="SUPFAM" id="SSF46689">
    <property type="entry name" value="Homeodomain-like"/>
    <property type="match status" value="1"/>
</dbReference>
<dbReference type="PROSITE" id="PS01124">
    <property type="entry name" value="HTH_ARAC_FAMILY_2"/>
    <property type="match status" value="1"/>
</dbReference>
<evidence type="ECO:0000256" key="1">
    <source>
        <dbReference type="ARBA" id="ARBA00023015"/>
    </source>
</evidence>
<dbReference type="PANTHER" id="PTHR43280">
    <property type="entry name" value="ARAC-FAMILY TRANSCRIPTIONAL REGULATOR"/>
    <property type="match status" value="1"/>
</dbReference>
<dbReference type="EMBL" id="QSGO01000035">
    <property type="protein sequence ID" value="RHB28972.1"/>
    <property type="molecule type" value="Genomic_DNA"/>
</dbReference>
<keyword evidence="3" id="KW-0804">Transcription</keyword>
<dbReference type="PANTHER" id="PTHR43280:SF29">
    <property type="entry name" value="ARAC-FAMILY TRANSCRIPTIONAL REGULATOR"/>
    <property type="match status" value="1"/>
</dbReference>
<organism evidence="6 7">
    <name type="scientific">Bacteroides nordii</name>
    <dbReference type="NCBI Taxonomy" id="291645"/>
    <lineage>
        <taxon>Bacteria</taxon>
        <taxon>Pseudomonadati</taxon>
        <taxon>Bacteroidota</taxon>
        <taxon>Bacteroidia</taxon>
        <taxon>Bacteroidales</taxon>
        <taxon>Bacteroidaceae</taxon>
        <taxon>Bacteroides</taxon>
    </lineage>
</organism>
<dbReference type="RefSeq" id="WP_002560894.1">
    <property type="nucleotide sequence ID" value="NZ_BMBN01000016.1"/>
</dbReference>
<keyword evidence="1" id="KW-0805">Transcription regulation</keyword>
<evidence type="ECO:0000256" key="4">
    <source>
        <dbReference type="SAM" id="MobiDB-lite"/>
    </source>
</evidence>
<gene>
    <name evidence="6" type="ORF">DW888_20175</name>
</gene>
<accession>A0A413V5V2</accession>
<dbReference type="InterPro" id="IPR018060">
    <property type="entry name" value="HTH_AraC"/>
</dbReference>
<evidence type="ECO:0000313" key="7">
    <source>
        <dbReference type="Proteomes" id="UP000284379"/>
    </source>
</evidence>
<evidence type="ECO:0000256" key="3">
    <source>
        <dbReference type="ARBA" id="ARBA00023163"/>
    </source>
</evidence>
<dbReference type="GO" id="GO:0043565">
    <property type="term" value="F:sequence-specific DNA binding"/>
    <property type="evidence" value="ECO:0007669"/>
    <property type="project" value="InterPro"/>
</dbReference>
<proteinExistence type="predicted"/>
<comment type="caution">
    <text evidence="6">The sequence shown here is derived from an EMBL/GenBank/DDBJ whole genome shotgun (WGS) entry which is preliminary data.</text>
</comment>
<evidence type="ECO:0000256" key="2">
    <source>
        <dbReference type="ARBA" id="ARBA00023125"/>
    </source>
</evidence>
<keyword evidence="2" id="KW-0238">DNA-binding</keyword>
<dbReference type="SMART" id="SM00342">
    <property type="entry name" value="HTH_ARAC"/>
    <property type="match status" value="1"/>
</dbReference>
<reference evidence="6 7" key="1">
    <citation type="submission" date="2018-08" db="EMBL/GenBank/DDBJ databases">
        <title>A genome reference for cultivated species of the human gut microbiota.</title>
        <authorList>
            <person name="Zou Y."/>
            <person name="Xue W."/>
            <person name="Luo G."/>
        </authorList>
    </citation>
    <scope>NUCLEOTIDE SEQUENCE [LARGE SCALE GENOMIC DNA]</scope>
    <source>
        <strain evidence="6 7">AM40-30BH</strain>
    </source>
</reference>
<dbReference type="Pfam" id="PF12833">
    <property type="entry name" value="HTH_18"/>
    <property type="match status" value="1"/>
</dbReference>
<dbReference type="AlphaFoldDB" id="A0A413V5V2"/>
<feature type="region of interest" description="Disordered" evidence="4">
    <location>
        <begin position="1"/>
        <end position="24"/>
    </location>
</feature>
<dbReference type="Proteomes" id="UP000284379">
    <property type="component" value="Unassembled WGS sequence"/>
</dbReference>
<dbReference type="GeneID" id="69503260"/>